<feature type="region of interest" description="Disordered" evidence="1">
    <location>
        <begin position="70"/>
        <end position="113"/>
    </location>
</feature>
<keyword evidence="3" id="KW-1185">Reference proteome</keyword>
<dbReference type="AlphaFoldDB" id="A0A395GQ39"/>
<protein>
    <submittedName>
        <fullName evidence="2">Uncharacterized protein</fullName>
    </submittedName>
</protein>
<dbReference type="OrthoDB" id="4505438at2759"/>
<name>A0A395GQ39_9EURO</name>
<reference evidence="2 3" key="1">
    <citation type="submission" date="2018-02" db="EMBL/GenBank/DDBJ databases">
        <title>The genomes of Aspergillus section Nigri reveals drivers in fungal speciation.</title>
        <authorList>
            <consortium name="DOE Joint Genome Institute"/>
            <person name="Vesth T.C."/>
            <person name="Nybo J."/>
            <person name="Theobald S."/>
            <person name="Brandl J."/>
            <person name="Frisvad J.C."/>
            <person name="Nielsen K.F."/>
            <person name="Lyhne E.K."/>
            <person name="Kogle M.E."/>
            <person name="Kuo A."/>
            <person name="Riley R."/>
            <person name="Clum A."/>
            <person name="Nolan M."/>
            <person name="Lipzen A."/>
            <person name="Salamov A."/>
            <person name="Henrissat B."/>
            <person name="Wiebenga A."/>
            <person name="De vries R.P."/>
            <person name="Grigoriev I.V."/>
            <person name="Mortensen U.H."/>
            <person name="Andersen M.R."/>
            <person name="Baker S.E."/>
        </authorList>
    </citation>
    <scope>NUCLEOTIDE SEQUENCE [LARGE SCALE GENOMIC DNA]</scope>
    <source>
        <strain evidence="2 3">CBS 121593</strain>
    </source>
</reference>
<dbReference type="VEuPathDB" id="FungiDB:BO80DRAFT_414350"/>
<organism evidence="2 3">
    <name type="scientific">Aspergillus ibericus CBS 121593</name>
    <dbReference type="NCBI Taxonomy" id="1448316"/>
    <lineage>
        <taxon>Eukaryota</taxon>
        <taxon>Fungi</taxon>
        <taxon>Dikarya</taxon>
        <taxon>Ascomycota</taxon>
        <taxon>Pezizomycotina</taxon>
        <taxon>Eurotiomycetes</taxon>
        <taxon>Eurotiomycetidae</taxon>
        <taxon>Eurotiales</taxon>
        <taxon>Aspergillaceae</taxon>
        <taxon>Aspergillus</taxon>
        <taxon>Aspergillus subgen. Circumdati</taxon>
    </lineage>
</organism>
<dbReference type="EMBL" id="KZ824461">
    <property type="protein sequence ID" value="RAK97631.1"/>
    <property type="molecule type" value="Genomic_DNA"/>
</dbReference>
<accession>A0A395GQ39</accession>
<gene>
    <name evidence="2" type="ORF">BO80DRAFT_414350</name>
</gene>
<proteinExistence type="predicted"/>
<evidence type="ECO:0000313" key="3">
    <source>
        <dbReference type="Proteomes" id="UP000249402"/>
    </source>
</evidence>
<feature type="compositionally biased region" description="Basic and acidic residues" evidence="1">
    <location>
        <begin position="70"/>
        <end position="87"/>
    </location>
</feature>
<feature type="compositionally biased region" description="Low complexity" evidence="1">
    <location>
        <begin position="89"/>
        <end position="113"/>
    </location>
</feature>
<dbReference type="GeneID" id="37222961"/>
<evidence type="ECO:0000256" key="1">
    <source>
        <dbReference type="SAM" id="MobiDB-lite"/>
    </source>
</evidence>
<sequence>MSASSGLRGTCDVCLHANNEHNTAPCPVPRCRNRWKQCQVTGGCFKRSNNWGRRMCYACKAHPAVRDNLDFGGLRQRDVTRAQKADYQDTGTAGGDTSSGETSESSPAPSDPN</sequence>
<dbReference type="RefSeq" id="XP_025571959.1">
    <property type="nucleotide sequence ID" value="XM_025718096.1"/>
</dbReference>
<evidence type="ECO:0000313" key="2">
    <source>
        <dbReference type="EMBL" id="RAK97631.1"/>
    </source>
</evidence>
<dbReference type="Proteomes" id="UP000249402">
    <property type="component" value="Unassembled WGS sequence"/>
</dbReference>